<dbReference type="RefSeq" id="XP_004254235.1">
    <property type="nucleotide sequence ID" value="XM_004254187.1"/>
</dbReference>
<dbReference type="VEuPathDB" id="AmoebaDB:EIN_097410"/>
<evidence type="ECO:0000313" key="1">
    <source>
        <dbReference type="EMBL" id="ELP87464.1"/>
    </source>
</evidence>
<dbReference type="GeneID" id="14886493"/>
<reference evidence="1 2" key="1">
    <citation type="submission" date="2012-10" db="EMBL/GenBank/DDBJ databases">
        <authorList>
            <person name="Zafar N."/>
            <person name="Inman J."/>
            <person name="Hall N."/>
            <person name="Lorenzi H."/>
            <person name="Caler E."/>
        </authorList>
    </citation>
    <scope>NUCLEOTIDE SEQUENCE [LARGE SCALE GENOMIC DNA]</scope>
    <source>
        <strain evidence="1 2">IP1</strain>
    </source>
</reference>
<proteinExistence type="predicted"/>
<keyword evidence="2" id="KW-1185">Reference proteome</keyword>
<dbReference type="EMBL" id="KB206860">
    <property type="protein sequence ID" value="ELP87464.1"/>
    <property type="molecule type" value="Genomic_DNA"/>
</dbReference>
<accession>A0A0A1U0N9</accession>
<dbReference type="Proteomes" id="UP000014680">
    <property type="component" value="Unassembled WGS sequence"/>
</dbReference>
<sequence>MVDHYNNEALRLRKRMSRSEETMLTNSLVYFIVNCGFDITIRKTKQAKHTIKMILINEMKHHETGKTITQNDLKLFSTTLLDNMSYSHAKEECMTLKQLKRSKEAELNNALLYMLHKVGFEFEEKKSKNSILTEKYIRFQKLYFNDLYTFSKETLCSIGQHFEELVMSKMRRSRLTVTKEFIKQLNKDLLPTVSFDFLSFELEKLANQSDLKTFPQFDEMGNIGIFNKTEQEKPHDAKIKIRTLFRNSQREKDKQMSETPDNTRIRETPKMLSPALSDLSVGLRRPASKLSMESCCGRSISREFSDEVCDSPHTPTQWCQPYKPQRRKLALVDPLDFFLNFPSTQFSQLSPAEQLDFCTGQLEQLPYEEHKNANQMELDESTFDQSGIMGKVFAKLSNVLILFLFVSIV</sequence>
<protein>
    <submittedName>
        <fullName evidence="1">Uncharacterized protein</fullName>
    </submittedName>
</protein>
<dbReference type="AlphaFoldDB" id="A0A0A1U0N9"/>
<organism evidence="1 2">
    <name type="scientific">Entamoeba invadens IP1</name>
    <dbReference type="NCBI Taxonomy" id="370355"/>
    <lineage>
        <taxon>Eukaryota</taxon>
        <taxon>Amoebozoa</taxon>
        <taxon>Evosea</taxon>
        <taxon>Archamoebae</taxon>
        <taxon>Mastigamoebida</taxon>
        <taxon>Entamoebidae</taxon>
        <taxon>Entamoeba</taxon>
    </lineage>
</organism>
<evidence type="ECO:0000313" key="2">
    <source>
        <dbReference type="Proteomes" id="UP000014680"/>
    </source>
</evidence>
<gene>
    <name evidence="1" type="ORF">EIN_097410</name>
</gene>
<name>A0A0A1U0N9_ENTIV</name>
<dbReference type="KEGG" id="eiv:EIN_097410"/>